<sequence>MDFHSLIHLQSILKGSNCEQTCSVLWIGAEEYLQTGMLLTIKRRIKRIRLISKTTLKINFKVRSQNHAMFAGKFYDPRQTLELIQTFCLSSFLD</sequence>
<accession>A0A1J1HIX8</accession>
<dbReference type="Proteomes" id="UP000183832">
    <property type="component" value="Unassembled WGS sequence"/>
</dbReference>
<name>A0A1J1HIX8_9DIPT</name>
<proteinExistence type="predicted"/>
<evidence type="ECO:0000313" key="2">
    <source>
        <dbReference type="Proteomes" id="UP000183832"/>
    </source>
</evidence>
<dbReference type="AlphaFoldDB" id="A0A1J1HIX8"/>
<evidence type="ECO:0000313" key="1">
    <source>
        <dbReference type="EMBL" id="CRK87991.1"/>
    </source>
</evidence>
<organism evidence="1 2">
    <name type="scientific">Clunio marinus</name>
    <dbReference type="NCBI Taxonomy" id="568069"/>
    <lineage>
        <taxon>Eukaryota</taxon>
        <taxon>Metazoa</taxon>
        <taxon>Ecdysozoa</taxon>
        <taxon>Arthropoda</taxon>
        <taxon>Hexapoda</taxon>
        <taxon>Insecta</taxon>
        <taxon>Pterygota</taxon>
        <taxon>Neoptera</taxon>
        <taxon>Endopterygota</taxon>
        <taxon>Diptera</taxon>
        <taxon>Nematocera</taxon>
        <taxon>Chironomoidea</taxon>
        <taxon>Chironomidae</taxon>
        <taxon>Clunio</taxon>
    </lineage>
</organism>
<keyword evidence="2" id="KW-1185">Reference proteome</keyword>
<protein>
    <submittedName>
        <fullName evidence="1">CLUMA_CG001777, isoform A</fullName>
    </submittedName>
</protein>
<reference evidence="1 2" key="1">
    <citation type="submission" date="2015-04" db="EMBL/GenBank/DDBJ databases">
        <authorList>
            <person name="Syromyatnikov M.Y."/>
            <person name="Popov V.N."/>
        </authorList>
    </citation>
    <scope>NUCLEOTIDE SEQUENCE [LARGE SCALE GENOMIC DNA]</scope>
</reference>
<dbReference type="EMBL" id="CVRI01000006">
    <property type="protein sequence ID" value="CRK87991.1"/>
    <property type="molecule type" value="Genomic_DNA"/>
</dbReference>
<gene>
    <name evidence="1" type="ORF">CLUMA_CG001777</name>
</gene>